<reference evidence="1" key="1">
    <citation type="submission" date="2022-04" db="EMBL/GenBank/DDBJ databases">
        <title>Genome of the entomopathogenic fungus Entomophthora muscae.</title>
        <authorList>
            <person name="Elya C."/>
            <person name="Lovett B.R."/>
            <person name="Lee E."/>
            <person name="Macias A.M."/>
            <person name="Hajek A.E."/>
            <person name="De Bivort B.L."/>
            <person name="Kasson M.T."/>
            <person name="De Fine Licht H.H."/>
            <person name="Stajich J.E."/>
        </authorList>
    </citation>
    <scope>NUCLEOTIDE SEQUENCE</scope>
    <source>
        <strain evidence="1">Berkeley</strain>
    </source>
</reference>
<organism evidence="1 2">
    <name type="scientific">Entomophthora muscae</name>
    <dbReference type="NCBI Taxonomy" id="34485"/>
    <lineage>
        <taxon>Eukaryota</taxon>
        <taxon>Fungi</taxon>
        <taxon>Fungi incertae sedis</taxon>
        <taxon>Zoopagomycota</taxon>
        <taxon>Entomophthoromycotina</taxon>
        <taxon>Entomophthoromycetes</taxon>
        <taxon>Entomophthorales</taxon>
        <taxon>Entomophthoraceae</taxon>
        <taxon>Entomophthora</taxon>
    </lineage>
</organism>
<proteinExistence type="predicted"/>
<keyword evidence="2" id="KW-1185">Reference proteome</keyword>
<dbReference type="Proteomes" id="UP001165960">
    <property type="component" value="Unassembled WGS sequence"/>
</dbReference>
<gene>
    <name evidence="1" type="ORF">DSO57_1008905</name>
</gene>
<sequence>MSQAADKVNLLSYNFFLRPPGIKNNGSDYKEDRLKAFCSSRLPLYDVICFQEVFAFGSTRRSRLIEAGIKTGLLYHVASKRPCIFTGIDGGLLILSRYPIVKCASVKFKPGIHSDALANKGALYARIKVRDNFHIHVFNTHTQASYSSNPTLEDKDVQIRLEQIIELRKFIDQNLVSKPAGEPVFLLGDFNVNSRIPGADNLNASSAEYLAMVQILCEGYHNAEDSDIEAGARSRVFKDLLFEKNGYHPVTYADVDESDTQLPLETCLTHPGDLKSKQSLDYIFQLEEIPIKEKGEGVSFRAEVSSIHVEQLFVDQESQDKFTQLSGKLFSRPFNFLIPLILQYILLSKASEFRFS</sequence>
<dbReference type="EMBL" id="QTSX02004998">
    <property type="protein sequence ID" value="KAJ9062612.1"/>
    <property type="molecule type" value="Genomic_DNA"/>
</dbReference>
<evidence type="ECO:0000313" key="2">
    <source>
        <dbReference type="Proteomes" id="UP001165960"/>
    </source>
</evidence>
<name>A0ACC2SKE7_9FUNG</name>
<protein>
    <submittedName>
        <fullName evidence="1">Uncharacterized protein</fullName>
    </submittedName>
</protein>
<comment type="caution">
    <text evidence="1">The sequence shown here is derived from an EMBL/GenBank/DDBJ whole genome shotgun (WGS) entry which is preliminary data.</text>
</comment>
<evidence type="ECO:0000313" key="1">
    <source>
        <dbReference type="EMBL" id="KAJ9062612.1"/>
    </source>
</evidence>
<accession>A0ACC2SKE7</accession>